<dbReference type="InterPro" id="IPR035971">
    <property type="entry name" value="CBD_sf"/>
</dbReference>
<feature type="domain" description="CBM1" evidence="3">
    <location>
        <begin position="19"/>
        <end position="58"/>
    </location>
</feature>
<name>A0AAV9XAM4_9PEZI</name>
<dbReference type="Pfam" id="PF00734">
    <property type="entry name" value="CBM_1"/>
    <property type="match status" value="1"/>
</dbReference>
<dbReference type="PROSITE" id="PS51164">
    <property type="entry name" value="CBM1_2"/>
    <property type="match status" value="1"/>
</dbReference>
<evidence type="ECO:0000313" key="5">
    <source>
        <dbReference type="Proteomes" id="UP001365542"/>
    </source>
</evidence>
<dbReference type="Proteomes" id="UP001365542">
    <property type="component" value="Unassembled WGS sequence"/>
</dbReference>
<reference evidence="4 5" key="1">
    <citation type="submission" date="2019-10" db="EMBL/GenBank/DDBJ databases">
        <authorList>
            <person name="Palmer J.M."/>
        </authorList>
    </citation>
    <scope>NUCLEOTIDE SEQUENCE [LARGE SCALE GENOMIC DNA]</scope>
    <source>
        <strain evidence="4 5">TWF694</strain>
    </source>
</reference>
<feature type="signal peptide" evidence="2">
    <location>
        <begin position="1"/>
        <end position="20"/>
    </location>
</feature>
<evidence type="ECO:0000259" key="3">
    <source>
        <dbReference type="PROSITE" id="PS51164"/>
    </source>
</evidence>
<dbReference type="AlphaFoldDB" id="A0AAV9XAM4"/>
<gene>
    <name evidence="4" type="ORF">TWF694_010384</name>
</gene>
<dbReference type="SMART" id="SM00236">
    <property type="entry name" value="fCBD"/>
    <property type="match status" value="1"/>
</dbReference>
<dbReference type="GO" id="GO:0030248">
    <property type="term" value="F:cellulose binding"/>
    <property type="evidence" value="ECO:0007669"/>
    <property type="project" value="InterPro"/>
</dbReference>
<sequence>MKCTIFVSIAALAATAFATGANNYAQCGGIGWTGSTTCATASAGTKCVAYNAYYSQCVPKAN</sequence>
<evidence type="ECO:0000256" key="2">
    <source>
        <dbReference type="SAM" id="SignalP"/>
    </source>
</evidence>
<organism evidence="4 5">
    <name type="scientific">Orbilia ellipsospora</name>
    <dbReference type="NCBI Taxonomy" id="2528407"/>
    <lineage>
        <taxon>Eukaryota</taxon>
        <taxon>Fungi</taxon>
        <taxon>Dikarya</taxon>
        <taxon>Ascomycota</taxon>
        <taxon>Pezizomycotina</taxon>
        <taxon>Orbiliomycetes</taxon>
        <taxon>Orbiliales</taxon>
        <taxon>Orbiliaceae</taxon>
        <taxon>Orbilia</taxon>
    </lineage>
</organism>
<dbReference type="GO" id="GO:0005576">
    <property type="term" value="C:extracellular region"/>
    <property type="evidence" value="ECO:0007669"/>
    <property type="project" value="InterPro"/>
</dbReference>
<keyword evidence="1 2" id="KW-0732">Signal</keyword>
<dbReference type="GO" id="GO:0005975">
    <property type="term" value="P:carbohydrate metabolic process"/>
    <property type="evidence" value="ECO:0007669"/>
    <property type="project" value="InterPro"/>
</dbReference>
<dbReference type="SUPFAM" id="SSF57180">
    <property type="entry name" value="Cellulose-binding domain"/>
    <property type="match status" value="1"/>
</dbReference>
<comment type="caution">
    <text evidence="4">The sequence shown here is derived from an EMBL/GenBank/DDBJ whole genome shotgun (WGS) entry which is preliminary data.</text>
</comment>
<proteinExistence type="predicted"/>
<protein>
    <recommendedName>
        <fullName evidence="3">CBM1 domain-containing protein</fullName>
    </recommendedName>
</protein>
<evidence type="ECO:0000256" key="1">
    <source>
        <dbReference type="ARBA" id="ARBA00022729"/>
    </source>
</evidence>
<evidence type="ECO:0000313" key="4">
    <source>
        <dbReference type="EMBL" id="KAK6538819.1"/>
    </source>
</evidence>
<accession>A0AAV9XAM4</accession>
<dbReference type="EMBL" id="JAVHJO010000007">
    <property type="protein sequence ID" value="KAK6538819.1"/>
    <property type="molecule type" value="Genomic_DNA"/>
</dbReference>
<keyword evidence="5" id="KW-1185">Reference proteome</keyword>
<feature type="chain" id="PRO_5043799280" description="CBM1 domain-containing protein" evidence="2">
    <location>
        <begin position="21"/>
        <end position="62"/>
    </location>
</feature>
<dbReference type="InterPro" id="IPR000254">
    <property type="entry name" value="CBD"/>
</dbReference>